<reference evidence="8" key="3">
    <citation type="submission" date="2025-09" db="UniProtKB">
        <authorList>
            <consortium name="Ensembl"/>
        </authorList>
    </citation>
    <scope>IDENTIFICATION</scope>
</reference>
<reference evidence="8" key="2">
    <citation type="submission" date="2025-08" db="UniProtKB">
        <authorList>
            <consortium name="Ensembl"/>
        </authorList>
    </citation>
    <scope>IDENTIFICATION</scope>
</reference>
<keyword evidence="4 7" id="KW-1133">Transmembrane helix</keyword>
<feature type="compositionally biased region" description="Acidic residues" evidence="6">
    <location>
        <begin position="51"/>
        <end position="62"/>
    </location>
</feature>
<evidence type="ECO:0000256" key="5">
    <source>
        <dbReference type="ARBA" id="ARBA00023136"/>
    </source>
</evidence>
<name>A0A8C4VZ93_9SAUR</name>
<dbReference type="GeneTree" id="ENSGT00940000155018"/>
<accession>A0A8C4VZ93</accession>
<dbReference type="Gene3D" id="6.10.110.10">
    <property type="match status" value="1"/>
</dbReference>
<evidence type="ECO:0000256" key="4">
    <source>
        <dbReference type="ARBA" id="ARBA00022989"/>
    </source>
</evidence>
<reference evidence="8" key="1">
    <citation type="submission" date="2019-06" db="EMBL/GenBank/DDBJ databases">
        <title>G10K-VGP Goodes thornscrub tortoise genome, primary haplotype.</title>
        <authorList>
            <person name="Murphy B."/>
            <person name="Edwards T."/>
            <person name="Rhie A."/>
            <person name="Koren S."/>
            <person name="Phillippy A."/>
            <person name="Fedrigo O."/>
            <person name="Haase B."/>
            <person name="Mountcastle J."/>
            <person name="Lewin H."/>
            <person name="Damas J."/>
            <person name="Howe K."/>
            <person name="Formenti G."/>
            <person name="Myers G."/>
            <person name="Durbin R."/>
            <person name="Jarvis E.D."/>
        </authorList>
    </citation>
    <scope>NUCLEOTIDE SEQUENCE [LARGE SCALE GENOMIC DNA]</scope>
</reference>
<feature type="transmembrane region" description="Helical" evidence="7">
    <location>
        <begin position="74"/>
        <end position="93"/>
    </location>
</feature>
<protein>
    <submittedName>
        <fullName evidence="8">Interferon alpha-inducible protein 27-like protein 2A</fullName>
    </submittedName>
</protein>
<proteinExistence type="inferred from homology"/>
<evidence type="ECO:0000256" key="7">
    <source>
        <dbReference type="SAM" id="Phobius"/>
    </source>
</evidence>
<gene>
    <name evidence="8" type="primary">LOC115637565</name>
</gene>
<comment type="similarity">
    <text evidence="2">Belongs to the IFI6/IFI27 family.</text>
</comment>
<evidence type="ECO:0000313" key="9">
    <source>
        <dbReference type="Proteomes" id="UP000694390"/>
    </source>
</evidence>
<dbReference type="AlphaFoldDB" id="A0A8C4VZ93"/>
<evidence type="ECO:0000313" key="8">
    <source>
        <dbReference type="Ensembl" id="ENSGEVP00005008747.1"/>
    </source>
</evidence>
<feature type="transmembrane region" description="Helical" evidence="7">
    <location>
        <begin position="113"/>
        <end position="133"/>
    </location>
</feature>
<organism evidence="8 9">
    <name type="scientific">Gopherus evgoodei</name>
    <name type="common">Goodes thornscrub tortoise</name>
    <dbReference type="NCBI Taxonomy" id="1825980"/>
    <lineage>
        <taxon>Eukaryota</taxon>
        <taxon>Metazoa</taxon>
        <taxon>Chordata</taxon>
        <taxon>Craniata</taxon>
        <taxon>Vertebrata</taxon>
        <taxon>Euteleostomi</taxon>
        <taxon>Archelosauria</taxon>
        <taxon>Testudinata</taxon>
        <taxon>Testudines</taxon>
        <taxon>Cryptodira</taxon>
        <taxon>Durocryptodira</taxon>
        <taxon>Testudinoidea</taxon>
        <taxon>Testudinidae</taxon>
        <taxon>Gopherus</taxon>
    </lineage>
</organism>
<dbReference type="GO" id="GO:0031966">
    <property type="term" value="C:mitochondrial membrane"/>
    <property type="evidence" value="ECO:0007669"/>
    <property type="project" value="TreeGrafter"/>
</dbReference>
<evidence type="ECO:0000256" key="2">
    <source>
        <dbReference type="ARBA" id="ARBA00007262"/>
    </source>
</evidence>
<dbReference type="InterPro" id="IPR038213">
    <property type="entry name" value="IFI6/IFI27-like_sf"/>
</dbReference>
<dbReference type="GO" id="GO:0097193">
    <property type="term" value="P:intrinsic apoptotic signaling pathway"/>
    <property type="evidence" value="ECO:0007669"/>
    <property type="project" value="TreeGrafter"/>
</dbReference>
<feature type="region of interest" description="Disordered" evidence="6">
    <location>
        <begin position="16"/>
        <end position="70"/>
    </location>
</feature>
<dbReference type="PANTHER" id="PTHR16932">
    <property type="entry name" value="INTERFERON ALPHA-INDUCIBLE PROTEIN 27"/>
    <property type="match status" value="1"/>
</dbReference>
<keyword evidence="9" id="KW-1185">Reference proteome</keyword>
<dbReference type="Pfam" id="PF06140">
    <property type="entry name" value="Ifi-6-16"/>
    <property type="match status" value="1"/>
</dbReference>
<dbReference type="PANTHER" id="PTHR16932:SF18">
    <property type="entry name" value="INTERFERON, ALPHA-INDUCIBLE PROTEIN 27-LIKE 2"/>
    <property type="match status" value="1"/>
</dbReference>
<keyword evidence="3 7" id="KW-0812">Transmembrane</keyword>
<dbReference type="GO" id="GO:0001836">
    <property type="term" value="P:release of cytochrome c from mitochondria"/>
    <property type="evidence" value="ECO:0007669"/>
    <property type="project" value="TreeGrafter"/>
</dbReference>
<dbReference type="Ensembl" id="ENSGEVT00005009181.1">
    <property type="protein sequence ID" value="ENSGEVP00005008747.1"/>
    <property type="gene ID" value="ENSGEVG00005006273.1"/>
</dbReference>
<sequence length="180" mass="17975">MEAKASESPCAELAPAALALPWPETGSPPVGEPSQEAELLFEQMPAREEQAEMDIEEEPESEPEPKSSSKAMKAVIGAGVGIGVAVIGAPLALGAAGFTGAGIAAGSMAAKMMSAAAIASGGGVAAGSLVATLQSVGKPMGHREVKPHSDPGLVLSCLAILHCHTSSDFPLGGRAKSLYC</sequence>
<evidence type="ECO:0000256" key="6">
    <source>
        <dbReference type="SAM" id="MobiDB-lite"/>
    </source>
</evidence>
<dbReference type="Proteomes" id="UP000694390">
    <property type="component" value="Chromosome 20"/>
</dbReference>
<comment type="subcellular location">
    <subcellularLocation>
        <location evidence="1">Membrane</location>
        <topology evidence="1">Multi-pass membrane protein</topology>
    </subcellularLocation>
</comment>
<evidence type="ECO:0000256" key="3">
    <source>
        <dbReference type="ARBA" id="ARBA00022692"/>
    </source>
</evidence>
<evidence type="ECO:0000256" key="1">
    <source>
        <dbReference type="ARBA" id="ARBA00004141"/>
    </source>
</evidence>
<keyword evidence="5 7" id="KW-0472">Membrane</keyword>
<dbReference type="InterPro" id="IPR009311">
    <property type="entry name" value="IFI6/IFI27-like"/>
</dbReference>